<sequence>MQTAGRQRASQPTLGKVPPIGKRGTERLAHLVGLLFEFRQRHTP</sequence>
<name>A0ABU8JJV5_DICCH</name>
<dbReference type="EMBL" id="JBBBOO010000003">
    <property type="protein sequence ID" value="MEI7063303.1"/>
    <property type="molecule type" value="Genomic_DNA"/>
</dbReference>
<gene>
    <name evidence="2" type="ORF">WCU84_06440</name>
</gene>
<reference evidence="2 3" key="1">
    <citation type="submission" date="2024-03" db="EMBL/GenBank/DDBJ databases">
        <title>Analysis of soft rot Pectobacteriaceae population diversity in US potato growing regions between 2016 and 2022.</title>
        <authorList>
            <person name="Ma X."/>
            <person name="Zhang X."/>
            <person name="Stodghill P."/>
            <person name="Rioux R."/>
            <person name="Babler B."/>
            <person name="Shrestha S."/>
            <person name="Babler B."/>
            <person name="Rivedal H."/>
            <person name="Frost K."/>
            <person name="Hao J."/>
            <person name="Secor G."/>
            <person name="Swingle B."/>
        </authorList>
    </citation>
    <scope>NUCLEOTIDE SEQUENCE [LARGE SCALE GENOMIC DNA]</scope>
    <source>
        <strain evidence="2 3">SR64</strain>
    </source>
</reference>
<proteinExistence type="predicted"/>
<feature type="region of interest" description="Disordered" evidence="1">
    <location>
        <begin position="1"/>
        <end position="22"/>
    </location>
</feature>
<feature type="compositionally biased region" description="Polar residues" evidence="1">
    <location>
        <begin position="1"/>
        <end position="13"/>
    </location>
</feature>
<evidence type="ECO:0000313" key="3">
    <source>
        <dbReference type="Proteomes" id="UP001359469"/>
    </source>
</evidence>
<accession>A0ABU8JJV5</accession>
<comment type="caution">
    <text evidence="2">The sequence shown here is derived from an EMBL/GenBank/DDBJ whole genome shotgun (WGS) entry which is preliminary data.</text>
</comment>
<organism evidence="2 3">
    <name type="scientific">Dickeya chrysanthemi</name>
    <name type="common">Pectobacterium chrysanthemi</name>
    <name type="synonym">Erwinia chrysanthemi</name>
    <dbReference type="NCBI Taxonomy" id="556"/>
    <lineage>
        <taxon>Bacteria</taxon>
        <taxon>Pseudomonadati</taxon>
        <taxon>Pseudomonadota</taxon>
        <taxon>Gammaproteobacteria</taxon>
        <taxon>Enterobacterales</taxon>
        <taxon>Pectobacteriaceae</taxon>
        <taxon>Dickeya</taxon>
    </lineage>
</organism>
<evidence type="ECO:0000256" key="1">
    <source>
        <dbReference type="SAM" id="MobiDB-lite"/>
    </source>
</evidence>
<evidence type="ECO:0000313" key="2">
    <source>
        <dbReference type="EMBL" id="MEI7063303.1"/>
    </source>
</evidence>
<dbReference type="Proteomes" id="UP001359469">
    <property type="component" value="Unassembled WGS sequence"/>
</dbReference>
<protein>
    <submittedName>
        <fullName evidence="2">Uncharacterized protein</fullName>
    </submittedName>
</protein>
<keyword evidence="3" id="KW-1185">Reference proteome</keyword>
<dbReference type="RefSeq" id="WP_264085467.1">
    <property type="nucleotide sequence ID" value="NZ_CP161827.1"/>
</dbReference>